<feature type="chain" id="PRO_5020685214" evidence="7">
    <location>
        <begin position="33"/>
        <end position="967"/>
    </location>
</feature>
<dbReference type="InterPro" id="IPR000209">
    <property type="entry name" value="Peptidase_S8/S53_dom"/>
</dbReference>
<evidence type="ECO:0000256" key="4">
    <source>
        <dbReference type="ARBA" id="ARBA00022825"/>
    </source>
</evidence>
<evidence type="ECO:0000256" key="7">
    <source>
        <dbReference type="SAM" id="SignalP"/>
    </source>
</evidence>
<evidence type="ECO:0000256" key="5">
    <source>
        <dbReference type="PIRSR" id="PIRSR615500-1"/>
    </source>
</evidence>
<dbReference type="RefSeq" id="WP_133700078.1">
    <property type="nucleotide sequence ID" value="NZ_SNXS01000002.1"/>
</dbReference>
<accession>A0A4R6QNR0</accession>
<evidence type="ECO:0000313" key="10">
    <source>
        <dbReference type="EMBL" id="TDP72626.1"/>
    </source>
</evidence>
<dbReference type="InterPro" id="IPR036852">
    <property type="entry name" value="Peptidase_S8/S53_dom_sf"/>
</dbReference>
<dbReference type="Gene3D" id="3.40.50.200">
    <property type="entry name" value="Peptidase S8/S53 domain"/>
    <property type="match status" value="1"/>
</dbReference>
<dbReference type="GO" id="GO:0004252">
    <property type="term" value="F:serine-type endopeptidase activity"/>
    <property type="evidence" value="ECO:0007669"/>
    <property type="project" value="UniProtKB-UniRule"/>
</dbReference>
<keyword evidence="2 6" id="KW-0645">Protease</keyword>
<dbReference type="Pfam" id="PF07603">
    <property type="entry name" value="Lcl_C"/>
    <property type="match status" value="1"/>
</dbReference>
<dbReference type="Proteomes" id="UP000295361">
    <property type="component" value="Unassembled WGS sequence"/>
</dbReference>
<dbReference type="InterPro" id="IPR011460">
    <property type="entry name" value="Lcl_C"/>
</dbReference>
<dbReference type="SUPFAM" id="SSF52743">
    <property type="entry name" value="Subtilisin-like"/>
    <property type="match status" value="1"/>
</dbReference>
<protein>
    <submittedName>
        <fullName evidence="10">Subtilisin family serine protease</fullName>
    </submittedName>
</protein>
<proteinExistence type="inferred from homology"/>
<keyword evidence="7" id="KW-0732">Signal</keyword>
<evidence type="ECO:0000256" key="2">
    <source>
        <dbReference type="ARBA" id="ARBA00022670"/>
    </source>
</evidence>
<dbReference type="AlphaFoldDB" id="A0A4R6QNR0"/>
<dbReference type="InParanoid" id="A0A4R6QNR0"/>
<sequence>MRWAFATRFQRLMAGGLGLLISLQTGHSLAAAADPAATVVALSKLSELRVSRTVFDYVFRVTVKNGPAAQTDVRAYVEGAGTGTTVIDGNVLVGNLAAGASATPPDTITLRHDRNVAFNPAALRWRVEGTLPLELQPLIVKPTPPEQHVQLSSGLTVAKAQLLVVVRESLNASGASALFASLGARVVGHIPEAYTYQLEFDGVSDEAALTQAKATLTAHPGVLNVSFNTIARSSSTEWLPKGGRYADQAWALQKIKSEDAWQEVNRHTRLGRVTKKSKIGIIDSGFISDHEDIRFAAIYGPAGEQATEAGLPPPISEESKSNLDTYAVAWMRLHHGMNVAGIIGAHGRNETGIAGVAWQVDAPIYAARSDFTEMSILTHIARLAKQGVKVINISMGPSFSKDSSASTKMAASASSAVTFGNLVQRLAARHDFLVVTSAGNDQDHAAANSFFGHLFLPEWANYAAYEMARSRVLVVGAVAPGSPFKDDGFAEAYSNFGPGVVELLAPGGGSWCRSKEVSDPPGYHYQHPGWAGFHCTVESPMTPTRRGIVGLGAAQGRTTTFHGTSQAAPHVTGAAALAWFLNPELSAAQVKQLLIGSSTEPVKRANGESYPQLNLLKVVTQAIATTGTAPPPAAVTSSTIITSVQCRDASSGGMLAEVPLQITPSTAPQNNVGAPQLFTDANGVHVVDLAHELLTTYATDVFMLRLGATPRSRAYVRAFRFPLQTVQNIRNLNVTFWAGEASDCSGMESPVEVDISGSGLSIDPPSRLNDTGVGADQCYRANNDGLESCVSAAALALSPRQDGMVGRDAGLNDAADGRLGFSFSEVPGHARTECVNDKVTGLMWEGKPSDGGSRDAALQYSNYDDGRPGDASAYVAAVNAEGLCGYSDWRLPDVDELLGLIDYGAAIAGRFIDRDWFPNTMESLYWTSRRAAGQEQQQAWMVPFSRGWTAYVDAGAQFHVRLVRGNR</sequence>
<dbReference type="Pfam" id="PF00082">
    <property type="entry name" value="Peptidase_S8"/>
    <property type="match status" value="1"/>
</dbReference>
<dbReference type="PROSITE" id="PS00137">
    <property type="entry name" value="SUBTILASE_HIS"/>
    <property type="match status" value="1"/>
</dbReference>
<gene>
    <name evidence="10" type="ORF">DES47_102371</name>
</gene>
<evidence type="ECO:0000259" key="9">
    <source>
        <dbReference type="Pfam" id="PF07603"/>
    </source>
</evidence>
<dbReference type="PANTHER" id="PTHR43806:SF11">
    <property type="entry name" value="CEREVISIN-RELATED"/>
    <property type="match status" value="1"/>
</dbReference>
<name>A0A4R6QNR0_9BURK</name>
<dbReference type="InterPro" id="IPR023828">
    <property type="entry name" value="Peptidase_S8_Ser-AS"/>
</dbReference>
<feature type="active site" description="Charge relay system" evidence="5 6">
    <location>
        <position position="335"/>
    </location>
</feature>
<evidence type="ECO:0000256" key="6">
    <source>
        <dbReference type="PROSITE-ProRule" id="PRU01240"/>
    </source>
</evidence>
<feature type="active site" description="Charge relay system" evidence="5 6">
    <location>
        <position position="283"/>
    </location>
</feature>
<keyword evidence="4 6" id="KW-0720">Serine protease</keyword>
<dbReference type="PANTHER" id="PTHR43806">
    <property type="entry name" value="PEPTIDASE S8"/>
    <property type="match status" value="1"/>
</dbReference>
<feature type="signal peptide" evidence="7">
    <location>
        <begin position="1"/>
        <end position="32"/>
    </location>
</feature>
<dbReference type="PROSITE" id="PS51892">
    <property type="entry name" value="SUBTILASE"/>
    <property type="match status" value="1"/>
</dbReference>
<evidence type="ECO:0000256" key="3">
    <source>
        <dbReference type="ARBA" id="ARBA00022801"/>
    </source>
</evidence>
<dbReference type="PROSITE" id="PS00138">
    <property type="entry name" value="SUBTILASE_SER"/>
    <property type="match status" value="1"/>
</dbReference>
<dbReference type="GO" id="GO:0006508">
    <property type="term" value="P:proteolysis"/>
    <property type="evidence" value="ECO:0007669"/>
    <property type="project" value="UniProtKB-KW"/>
</dbReference>
<comment type="similarity">
    <text evidence="1 6">Belongs to the peptidase S8 family.</text>
</comment>
<dbReference type="InterPro" id="IPR022398">
    <property type="entry name" value="Peptidase_S8_His-AS"/>
</dbReference>
<dbReference type="InterPro" id="IPR050131">
    <property type="entry name" value="Peptidase_S8_subtilisin-like"/>
</dbReference>
<organism evidence="10 11">
    <name type="scientific">Roseateles toxinivorans</name>
    <dbReference type="NCBI Taxonomy" id="270368"/>
    <lineage>
        <taxon>Bacteria</taxon>
        <taxon>Pseudomonadati</taxon>
        <taxon>Pseudomonadota</taxon>
        <taxon>Betaproteobacteria</taxon>
        <taxon>Burkholderiales</taxon>
        <taxon>Sphaerotilaceae</taxon>
        <taxon>Roseateles</taxon>
    </lineage>
</organism>
<reference evidence="10 11" key="1">
    <citation type="submission" date="2019-03" db="EMBL/GenBank/DDBJ databases">
        <title>Genomic Encyclopedia of Type Strains, Phase IV (KMG-IV): sequencing the most valuable type-strain genomes for metagenomic binning, comparative biology and taxonomic classification.</title>
        <authorList>
            <person name="Goeker M."/>
        </authorList>
    </citation>
    <scope>NUCLEOTIDE SEQUENCE [LARGE SCALE GENOMIC DNA]</scope>
    <source>
        <strain evidence="10 11">DSM 16998</strain>
    </source>
</reference>
<evidence type="ECO:0000256" key="1">
    <source>
        <dbReference type="ARBA" id="ARBA00011073"/>
    </source>
</evidence>
<dbReference type="CDD" id="cd00306">
    <property type="entry name" value="Peptidases_S8_S53"/>
    <property type="match status" value="1"/>
</dbReference>
<keyword evidence="3 6" id="KW-0378">Hydrolase</keyword>
<feature type="domain" description="Lcl C-terminal" evidence="9">
    <location>
        <begin position="834"/>
        <end position="964"/>
    </location>
</feature>
<dbReference type="EMBL" id="SNXS01000002">
    <property type="protein sequence ID" value="TDP72626.1"/>
    <property type="molecule type" value="Genomic_DNA"/>
</dbReference>
<evidence type="ECO:0000313" key="11">
    <source>
        <dbReference type="Proteomes" id="UP000295361"/>
    </source>
</evidence>
<feature type="active site" description="Charge relay system" evidence="5 6">
    <location>
        <position position="565"/>
    </location>
</feature>
<dbReference type="InterPro" id="IPR015500">
    <property type="entry name" value="Peptidase_S8_subtilisin-rel"/>
</dbReference>
<dbReference type="OrthoDB" id="8555302at2"/>
<dbReference type="PRINTS" id="PR00723">
    <property type="entry name" value="SUBTILISIN"/>
</dbReference>
<evidence type="ECO:0000259" key="8">
    <source>
        <dbReference type="Pfam" id="PF00082"/>
    </source>
</evidence>
<comment type="caution">
    <text evidence="10">The sequence shown here is derived from an EMBL/GenBank/DDBJ whole genome shotgun (WGS) entry which is preliminary data.</text>
</comment>
<feature type="domain" description="Peptidase S8/S53" evidence="8">
    <location>
        <begin position="275"/>
        <end position="599"/>
    </location>
</feature>
<keyword evidence="11" id="KW-1185">Reference proteome</keyword>